<organism evidence="2 3">
    <name type="scientific">Polarella glacialis</name>
    <name type="common">Dinoflagellate</name>
    <dbReference type="NCBI Taxonomy" id="89957"/>
    <lineage>
        <taxon>Eukaryota</taxon>
        <taxon>Sar</taxon>
        <taxon>Alveolata</taxon>
        <taxon>Dinophyceae</taxon>
        <taxon>Suessiales</taxon>
        <taxon>Suessiaceae</taxon>
        <taxon>Polarella</taxon>
    </lineage>
</organism>
<dbReference type="Gene3D" id="3.40.50.980">
    <property type="match status" value="1"/>
</dbReference>
<comment type="caution">
    <text evidence="2">The sequence shown here is derived from an EMBL/GenBank/DDBJ whole genome shotgun (WGS) entry which is preliminary data.</text>
</comment>
<evidence type="ECO:0000313" key="1">
    <source>
        <dbReference type="EMBL" id="CAE8583768.1"/>
    </source>
</evidence>
<accession>A0A813KBE9</accession>
<dbReference type="SUPFAM" id="SSF56801">
    <property type="entry name" value="Acetyl-CoA synthetase-like"/>
    <property type="match status" value="1"/>
</dbReference>
<proteinExistence type="predicted"/>
<reference evidence="2" key="1">
    <citation type="submission" date="2021-02" db="EMBL/GenBank/DDBJ databases">
        <authorList>
            <person name="Dougan E. K."/>
            <person name="Rhodes N."/>
            <person name="Thang M."/>
            <person name="Chan C."/>
        </authorList>
    </citation>
    <scope>NUCLEOTIDE SEQUENCE</scope>
</reference>
<dbReference type="Proteomes" id="UP000626109">
    <property type="component" value="Unassembled WGS sequence"/>
</dbReference>
<dbReference type="EMBL" id="CAJNNV010000862">
    <property type="protein sequence ID" value="CAE8583768.1"/>
    <property type="molecule type" value="Genomic_DNA"/>
</dbReference>
<dbReference type="AlphaFoldDB" id="A0A813KBE9"/>
<feature type="non-terminal residue" evidence="2">
    <location>
        <position position="166"/>
    </location>
</feature>
<keyword evidence="4" id="KW-1185">Reference proteome</keyword>
<dbReference type="EMBL" id="CAJNNW010029221">
    <property type="protein sequence ID" value="CAE8699521.1"/>
    <property type="molecule type" value="Genomic_DNA"/>
</dbReference>
<gene>
    <name evidence="1" type="ORF">PGLA1383_LOCUS2717</name>
    <name evidence="2" type="ORF">PGLA2088_LOCUS31197</name>
</gene>
<sequence>MTRLLADVVLVAVTDRLPEGAPGWPVRAVLASDCPAGGLPGAYLCGRGAELQAVLAGWQEPLLGVLADSESSAEAQQAPFREAVPALEAGFTPEAWEALVCSICSRHLETMQHMILQAARKYPDRPALIYEDREWTFQQMLSKASSLRDHLIAEGLRPGPNQEPVA</sequence>
<dbReference type="OrthoDB" id="288590at2759"/>
<dbReference type="Proteomes" id="UP000654075">
    <property type="component" value="Unassembled WGS sequence"/>
</dbReference>
<protein>
    <submittedName>
        <fullName evidence="2">Uncharacterized protein</fullName>
    </submittedName>
</protein>
<name>A0A813KBE9_POLGL</name>
<evidence type="ECO:0000313" key="2">
    <source>
        <dbReference type="EMBL" id="CAE8699521.1"/>
    </source>
</evidence>
<evidence type="ECO:0000313" key="3">
    <source>
        <dbReference type="Proteomes" id="UP000626109"/>
    </source>
</evidence>
<evidence type="ECO:0000313" key="4">
    <source>
        <dbReference type="Proteomes" id="UP000654075"/>
    </source>
</evidence>